<dbReference type="FunFam" id="3.40.50.300:FF:002615">
    <property type="entry name" value="ABC transporter"/>
    <property type="match status" value="1"/>
</dbReference>
<evidence type="ECO:0000259" key="1">
    <source>
        <dbReference type="PROSITE" id="PS50893"/>
    </source>
</evidence>
<dbReference type="GO" id="GO:0005524">
    <property type="term" value="F:ATP binding"/>
    <property type="evidence" value="ECO:0007669"/>
    <property type="project" value="InterPro"/>
</dbReference>
<dbReference type="SUPFAM" id="SSF52540">
    <property type="entry name" value="P-loop containing nucleoside triphosphate hydrolases"/>
    <property type="match status" value="1"/>
</dbReference>
<protein>
    <recommendedName>
        <fullName evidence="1">ABC transporter domain-containing protein</fullName>
    </recommendedName>
</protein>
<name>A0AAV5LID6_9ROSI</name>
<evidence type="ECO:0000313" key="3">
    <source>
        <dbReference type="Proteomes" id="UP001054252"/>
    </source>
</evidence>
<dbReference type="Proteomes" id="UP001054252">
    <property type="component" value="Unassembled WGS sequence"/>
</dbReference>
<gene>
    <name evidence="2" type="ORF">SLEP1_g44741</name>
</gene>
<dbReference type="Gene3D" id="3.40.50.300">
    <property type="entry name" value="P-loop containing nucleotide triphosphate hydrolases"/>
    <property type="match status" value="1"/>
</dbReference>
<dbReference type="PROSITE" id="PS50893">
    <property type="entry name" value="ABC_TRANSPORTER_2"/>
    <property type="match status" value="1"/>
</dbReference>
<dbReference type="PANTHER" id="PTHR48040">
    <property type="entry name" value="PLEIOTROPIC DRUG RESISTANCE PROTEIN 1-LIKE ISOFORM X1"/>
    <property type="match status" value="1"/>
</dbReference>
<evidence type="ECO:0000313" key="2">
    <source>
        <dbReference type="EMBL" id="GKV36633.1"/>
    </source>
</evidence>
<reference evidence="2 3" key="1">
    <citation type="journal article" date="2021" name="Commun. Biol.">
        <title>The genome of Shorea leprosula (Dipterocarpaceae) highlights the ecological relevance of drought in aseasonal tropical rainforests.</title>
        <authorList>
            <person name="Ng K.K.S."/>
            <person name="Kobayashi M.J."/>
            <person name="Fawcett J.A."/>
            <person name="Hatakeyama M."/>
            <person name="Paape T."/>
            <person name="Ng C.H."/>
            <person name="Ang C.C."/>
            <person name="Tnah L.H."/>
            <person name="Lee C.T."/>
            <person name="Nishiyama T."/>
            <person name="Sese J."/>
            <person name="O'Brien M.J."/>
            <person name="Copetti D."/>
            <person name="Mohd Noor M.I."/>
            <person name="Ong R.C."/>
            <person name="Putra M."/>
            <person name="Sireger I.Z."/>
            <person name="Indrioko S."/>
            <person name="Kosugi Y."/>
            <person name="Izuno A."/>
            <person name="Isagi Y."/>
            <person name="Lee S.L."/>
            <person name="Shimizu K.K."/>
        </authorList>
    </citation>
    <scope>NUCLEOTIDE SEQUENCE [LARGE SCALE GENOMIC DNA]</scope>
    <source>
        <strain evidence="2">214</strain>
    </source>
</reference>
<dbReference type="InterPro" id="IPR027417">
    <property type="entry name" value="P-loop_NTPase"/>
</dbReference>
<accession>A0AAV5LID6</accession>
<dbReference type="EMBL" id="BPVZ01000117">
    <property type="protein sequence ID" value="GKV36633.1"/>
    <property type="molecule type" value="Genomic_DNA"/>
</dbReference>
<organism evidence="2 3">
    <name type="scientific">Rubroshorea leprosula</name>
    <dbReference type="NCBI Taxonomy" id="152421"/>
    <lineage>
        <taxon>Eukaryota</taxon>
        <taxon>Viridiplantae</taxon>
        <taxon>Streptophyta</taxon>
        <taxon>Embryophyta</taxon>
        <taxon>Tracheophyta</taxon>
        <taxon>Spermatophyta</taxon>
        <taxon>Magnoliopsida</taxon>
        <taxon>eudicotyledons</taxon>
        <taxon>Gunneridae</taxon>
        <taxon>Pentapetalae</taxon>
        <taxon>rosids</taxon>
        <taxon>malvids</taxon>
        <taxon>Malvales</taxon>
        <taxon>Dipterocarpaceae</taxon>
        <taxon>Rubroshorea</taxon>
    </lineage>
</organism>
<keyword evidence="3" id="KW-1185">Reference proteome</keyword>
<dbReference type="InterPro" id="IPR003439">
    <property type="entry name" value="ABC_transporter-like_ATP-bd"/>
</dbReference>
<dbReference type="GO" id="GO:0016887">
    <property type="term" value="F:ATP hydrolysis activity"/>
    <property type="evidence" value="ECO:0007669"/>
    <property type="project" value="InterPro"/>
</dbReference>
<proteinExistence type="predicted"/>
<feature type="domain" description="ABC transporter" evidence="1">
    <location>
        <begin position="3"/>
        <end position="260"/>
    </location>
</feature>
<dbReference type="AlphaFoldDB" id="A0AAV5LID6"/>
<dbReference type="PANTHER" id="PTHR48040:SF53">
    <property type="entry name" value="ABC TRANSPORTER G FAMILY MEMBER 35-LIKE"/>
    <property type="match status" value="1"/>
</dbReference>
<sequence length="417" mass="46876">MWVHVDSQRNHDGAAFDEALVGSGLVEAVDDGTNDIARGVPVSYLVPLRNPDLGSSRNPDLGSPIPTLYWREAEKRWRIGRKKKEEGERDGGGGWWRREIREIQPGVAIERTVIYREWAARMYSVLPYALAQIFVDEVMELVELDNLKHAIVGLPGIMGLSTEQKMRLTIAVELVANPSIIFMDEPTSGLDARAAAIVMRTVRNMVDTGKTVVCTIHQPSIDIFEAFDELLLMKRGQVIYSGPLGRNSHKIIEYFEAIPGIPKIKDKYNPGKWMLGVSSIAAEVRLGMDFAEYYKSSSLYQRSKALVKELSTPPPGAKDLYFPTQYSQSSRGQFKSCVWKQWWTYWRSLSCNPCRYSLTLLSAFIVGVGVVVFKLQKESSTDLMMEIEAEHTAVILFGISKFVTVQPEVAIERTMSS</sequence>
<comment type="caution">
    <text evidence="2">The sequence shown here is derived from an EMBL/GenBank/DDBJ whole genome shotgun (WGS) entry which is preliminary data.</text>
</comment>